<dbReference type="EMBL" id="CP071502">
    <property type="protein sequence ID" value="QSX36029.1"/>
    <property type="molecule type" value="Genomic_DNA"/>
</dbReference>
<keyword evidence="1" id="KW-0472">Membrane</keyword>
<feature type="transmembrane region" description="Helical" evidence="1">
    <location>
        <begin position="248"/>
        <end position="269"/>
    </location>
</feature>
<feature type="transmembrane region" description="Helical" evidence="1">
    <location>
        <begin position="383"/>
        <end position="405"/>
    </location>
</feature>
<dbReference type="Proteomes" id="UP000663207">
    <property type="component" value="Chromosome"/>
</dbReference>
<feature type="transmembrane region" description="Helical" evidence="1">
    <location>
        <begin position="79"/>
        <end position="100"/>
    </location>
</feature>
<feature type="transmembrane region" description="Helical" evidence="1">
    <location>
        <begin position="12"/>
        <end position="30"/>
    </location>
</feature>
<accession>A0ABX7QWZ0</accession>
<protein>
    <submittedName>
        <fullName evidence="2">Oligosaccharide repeat unit polymerase</fullName>
    </submittedName>
</protein>
<evidence type="ECO:0000313" key="2">
    <source>
        <dbReference type="EMBL" id="QSX36029.1"/>
    </source>
</evidence>
<feature type="transmembrane region" description="Helical" evidence="1">
    <location>
        <begin position="316"/>
        <end position="335"/>
    </location>
</feature>
<organism evidence="2 3">
    <name type="scientific">Shewanella sedimentimangrovi</name>
    <dbReference type="NCBI Taxonomy" id="2814293"/>
    <lineage>
        <taxon>Bacteria</taxon>
        <taxon>Pseudomonadati</taxon>
        <taxon>Pseudomonadota</taxon>
        <taxon>Gammaproteobacteria</taxon>
        <taxon>Alteromonadales</taxon>
        <taxon>Shewanellaceae</taxon>
        <taxon>Shewanella</taxon>
    </lineage>
</organism>
<feature type="transmembrane region" description="Helical" evidence="1">
    <location>
        <begin position="138"/>
        <end position="155"/>
    </location>
</feature>
<feature type="transmembrane region" description="Helical" evidence="1">
    <location>
        <begin position="289"/>
        <end position="310"/>
    </location>
</feature>
<sequence>MYGVVNDFMQLHWLPFLGVATFTLIVILEYKSTLGIFSPSGLASLYSLIKFFMESLLVINYASLVSLADIYGVSEQEHISQAILISFLVSSVSYGILWICSYPIRSSYSHDIAYKFRQRMRVNQTLIKDGWTISKTSFGYLILFNFGLIFLLIVFQSAGGISNYVSSFSSRTEMLAGYGALVKFCTLFIQLATLYFFANRYKLSPKFSYFIVLFGMLTLFSLGGRTAPIFLLFTCLIYVHFYHQKFSISLKLLVFISVLFVGALFISLLRFGNYESIIEMELSEIPFSIWFSVIGAYFSYIIRDSVIISYFSENDFWYGAGLVSFLLAFFPRGIYPEKPVVDNGVYVIAMSDGQRVTPPMVPADLPHYGWPESYMSGYMEAGWIGLLLGVFLSCYLVYFIFLRLVKSDFKIEWVFLYSFFIFRQPLYLTSIDLFNIVFHTIFVLGVGFVIRTKFVYKKS</sequence>
<feature type="transmembrane region" description="Helical" evidence="1">
    <location>
        <begin position="209"/>
        <end position="242"/>
    </location>
</feature>
<feature type="transmembrane region" description="Helical" evidence="1">
    <location>
        <begin position="51"/>
        <end position="73"/>
    </location>
</feature>
<evidence type="ECO:0000313" key="3">
    <source>
        <dbReference type="Proteomes" id="UP000663207"/>
    </source>
</evidence>
<gene>
    <name evidence="2" type="ORF">JYB85_11845</name>
</gene>
<name>A0ABX7QWZ0_9GAMM</name>
<evidence type="ECO:0000256" key="1">
    <source>
        <dbReference type="SAM" id="Phobius"/>
    </source>
</evidence>
<feature type="transmembrane region" description="Helical" evidence="1">
    <location>
        <begin position="175"/>
        <end position="197"/>
    </location>
</feature>
<reference evidence="2 3" key="1">
    <citation type="submission" date="2021-03" db="EMBL/GenBank/DDBJ databases">
        <title>Novel species identification of genus Shewanella.</title>
        <authorList>
            <person name="Liu G."/>
            <person name="Zhang Q."/>
        </authorList>
    </citation>
    <scope>NUCLEOTIDE SEQUENCE [LARGE SCALE GENOMIC DNA]</scope>
    <source>
        <strain evidence="2 3">FJAT-52962</strain>
    </source>
</reference>
<proteinExistence type="predicted"/>
<keyword evidence="1" id="KW-0812">Transmembrane</keyword>
<feature type="transmembrane region" description="Helical" evidence="1">
    <location>
        <begin position="425"/>
        <end position="450"/>
    </location>
</feature>
<dbReference type="RefSeq" id="WP_207379466.1">
    <property type="nucleotide sequence ID" value="NZ_CP071502.1"/>
</dbReference>
<keyword evidence="1" id="KW-1133">Transmembrane helix</keyword>
<keyword evidence="3" id="KW-1185">Reference proteome</keyword>